<proteinExistence type="predicted"/>
<name>A0AAP0KNY6_9MAGN</name>
<reference evidence="1 2" key="1">
    <citation type="submission" date="2024-01" db="EMBL/GenBank/DDBJ databases">
        <title>Genome assemblies of Stephania.</title>
        <authorList>
            <person name="Yang L."/>
        </authorList>
    </citation>
    <scope>NUCLEOTIDE SEQUENCE [LARGE SCALE GENOMIC DNA]</scope>
    <source>
        <strain evidence="1">QJT</strain>
        <tissue evidence="1">Leaf</tissue>
    </source>
</reference>
<dbReference type="AlphaFoldDB" id="A0AAP0KNY6"/>
<accession>A0AAP0KNY6</accession>
<evidence type="ECO:0000313" key="2">
    <source>
        <dbReference type="Proteomes" id="UP001417504"/>
    </source>
</evidence>
<dbReference type="Proteomes" id="UP001417504">
    <property type="component" value="Unassembled WGS sequence"/>
</dbReference>
<dbReference type="EMBL" id="JBBNAE010000001">
    <property type="protein sequence ID" value="KAK9155134.1"/>
    <property type="molecule type" value="Genomic_DNA"/>
</dbReference>
<evidence type="ECO:0000313" key="1">
    <source>
        <dbReference type="EMBL" id="KAK9155134.1"/>
    </source>
</evidence>
<protein>
    <submittedName>
        <fullName evidence="1">Uncharacterized protein</fullName>
    </submittedName>
</protein>
<gene>
    <name evidence="1" type="ORF">Sjap_002614</name>
</gene>
<sequence length="110" mass="11971">MVVHAFDDSVAAGMFADLRGDKVGGCDGLPMKSVEFFCLVICYPQAEEHDISPRAIDLLSTDTVPNLTNLHLLVSNFFSIACNWSLRASMVSSNPVLVFCCLAGTIEDRE</sequence>
<comment type="caution">
    <text evidence="1">The sequence shown here is derived from an EMBL/GenBank/DDBJ whole genome shotgun (WGS) entry which is preliminary data.</text>
</comment>
<organism evidence="1 2">
    <name type="scientific">Stephania japonica</name>
    <dbReference type="NCBI Taxonomy" id="461633"/>
    <lineage>
        <taxon>Eukaryota</taxon>
        <taxon>Viridiplantae</taxon>
        <taxon>Streptophyta</taxon>
        <taxon>Embryophyta</taxon>
        <taxon>Tracheophyta</taxon>
        <taxon>Spermatophyta</taxon>
        <taxon>Magnoliopsida</taxon>
        <taxon>Ranunculales</taxon>
        <taxon>Menispermaceae</taxon>
        <taxon>Menispermoideae</taxon>
        <taxon>Cissampelideae</taxon>
        <taxon>Stephania</taxon>
    </lineage>
</organism>
<keyword evidence="2" id="KW-1185">Reference proteome</keyword>